<gene>
    <name evidence="2" type="ORF">KZH69_06275</name>
</gene>
<sequence length="112" mass="12758">MENEIEFIENKNIKSKKLILGILFDAIGLLSFTVPLLGDFSDVVWAPLGGFLMTKMYKGRVGKVAGILTFVEEILPFTDVVPSFTLTWIYVYWIKRIDNDNVNIDGKKKIEN</sequence>
<keyword evidence="1" id="KW-1133">Transmembrane helix</keyword>
<evidence type="ECO:0000313" key="3">
    <source>
        <dbReference type="Proteomes" id="UP000812031"/>
    </source>
</evidence>
<name>A0ABS6XTT7_9FLAO</name>
<keyword evidence="3" id="KW-1185">Reference proteome</keyword>
<evidence type="ECO:0000256" key="1">
    <source>
        <dbReference type="SAM" id="Phobius"/>
    </source>
</evidence>
<feature type="transmembrane region" description="Helical" evidence="1">
    <location>
        <begin position="18"/>
        <end position="38"/>
    </location>
</feature>
<keyword evidence="1" id="KW-0472">Membrane</keyword>
<feature type="transmembrane region" description="Helical" evidence="1">
    <location>
        <begin position="74"/>
        <end position="93"/>
    </location>
</feature>
<comment type="caution">
    <text evidence="2">The sequence shown here is derived from an EMBL/GenBank/DDBJ whole genome shotgun (WGS) entry which is preliminary data.</text>
</comment>
<keyword evidence="1" id="KW-0812">Transmembrane</keyword>
<reference evidence="2 3" key="1">
    <citation type="submission" date="2021-07" db="EMBL/GenBank/DDBJ databases">
        <title>Flavobacterium sp. nov. isolated from sediment on the Taihu Lake.</title>
        <authorList>
            <person name="Qu J.-H."/>
        </authorList>
    </citation>
    <scope>NUCLEOTIDE SEQUENCE [LARGE SCALE GENOMIC DNA]</scope>
    <source>
        <strain evidence="2 3">NAS39</strain>
    </source>
</reference>
<dbReference type="Proteomes" id="UP000812031">
    <property type="component" value="Unassembled WGS sequence"/>
</dbReference>
<organism evidence="2 3">
    <name type="scientific">Flavobacterium taihuense</name>
    <dbReference type="NCBI Taxonomy" id="2857508"/>
    <lineage>
        <taxon>Bacteria</taxon>
        <taxon>Pseudomonadati</taxon>
        <taxon>Bacteroidota</taxon>
        <taxon>Flavobacteriia</taxon>
        <taxon>Flavobacteriales</taxon>
        <taxon>Flavobacteriaceae</taxon>
        <taxon>Flavobacterium</taxon>
    </lineage>
</organism>
<proteinExistence type="predicted"/>
<dbReference type="EMBL" id="JAHWYN010000004">
    <property type="protein sequence ID" value="MBW4360087.1"/>
    <property type="molecule type" value="Genomic_DNA"/>
</dbReference>
<evidence type="ECO:0000313" key="2">
    <source>
        <dbReference type="EMBL" id="MBW4360087.1"/>
    </source>
</evidence>
<dbReference type="RefSeq" id="WP_219316593.1">
    <property type="nucleotide sequence ID" value="NZ_JAHWYN010000004.1"/>
</dbReference>
<accession>A0ABS6XTT7</accession>
<protein>
    <submittedName>
        <fullName evidence="2">Uncharacterized protein</fullName>
    </submittedName>
</protein>